<dbReference type="Gene3D" id="3.40.50.720">
    <property type="entry name" value="NAD(P)-binding Rossmann-like Domain"/>
    <property type="match status" value="1"/>
</dbReference>
<dbReference type="PANTHER" id="PTHR15020">
    <property type="entry name" value="FLAVIN REDUCTASE-RELATED"/>
    <property type="match status" value="1"/>
</dbReference>
<keyword evidence="3" id="KW-1185">Reference proteome</keyword>
<dbReference type="PANTHER" id="PTHR15020:SF50">
    <property type="entry name" value="UPF0659 PROTEIN YMR090W"/>
    <property type="match status" value="1"/>
</dbReference>
<organism evidence="2 3">
    <name type="scientific">Cylindrobasidium torrendii FP15055 ss-10</name>
    <dbReference type="NCBI Taxonomy" id="1314674"/>
    <lineage>
        <taxon>Eukaryota</taxon>
        <taxon>Fungi</taxon>
        <taxon>Dikarya</taxon>
        <taxon>Basidiomycota</taxon>
        <taxon>Agaricomycotina</taxon>
        <taxon>Agaricomycetes</taxon>
        <taxon>Agaricomycetidae</taxon>
        <taxon>Agaricales</taxon>
        <taxon>Marasmiineae</taxon>
        <taxon>Physalacriaceae</taxon>
        <taxon>Cylindrobasidium</taxon>
    </lineage>
</organism>
<accession>A0A0D7B1S8</accession>
<proteinExistence type="predicted"/>
<evidence type="ECO:0000259" key="1">
    <source>
        <dbReference type="Pfam" id="PF13460"/>
    </source>
</evidence>
<name>A0A0D7B1S8_9AGAR</name>
<reference evidence="2 3" key="1">
    <citation type="journal article" date="2015" name="Fungal Genet. Biol.">
        <title>Evolution of novel wood decay mechanisms in Agaricales revealed by the genome sequences of Fistulina hepatica and Cylindrobasidium torrendii.</title>
        <authorList>
            <person name="Floudas D."/>
            <person name="Held B.W."/>
            <person name="Riley R."/>
            <person name="Nagy L.G."/>
            <person name="Koehler G."/>
            <person name="Ransdell A.S."/>
            <person name="Younus H."/>
            <person name="Chow J."/>
            <person name="Chiniquy J."/>
            <person name="Lipzen A."/>
            <person name="Tritt A."/>
            <person name="Sun H."/>
            <person name="Haridas S."/>
            <person name="LaButti K."/>
            <person name="Ohm R.A."/>
            <person name="Kues U."/>
            <person name="Blanchette R.A."/>
            <person name="Grigoriev I.V."/>
            <person name="Minto R.E."/>
            <person name="Hibbett D.S."/>
        </authorList>
    </citation>
    <scope>NUCLEOTIDE SEQUENCE [LARGE SCALE GENOMIC DNA]</scope>
    <source>
        <strain evidence="2 3">FP15055 ss-10</strain>
    </source>
</reference>
<dbReference type="InterPro" id="IPR016040">
    <property type="entry name" value="NAD(P)-bd_dom"/>
</dbReference>
<protein>
    <submittedName>
        <fullName evidence="2">NAD(P)-binding protein</fullName>
    </submittedName>
</protein>
<evidence type="ECO:0000313" key="2">
    <source>
        <dbReference type="EMBL" id="KIY64432.1"/>
    </source>
</evidence>
<dbReference type="EMBL" id="KN880636">
    <property type="protein sequence ID" value="KIY64432.1"/>
    <property type="molecule type" value="Genomic_DNA"/>
</dbReference>
<dbReference type="OrthoDB" id="10254604at2759"/>
<dbReference type="AlphaFoldDB" id="A0A0D7B1S8"/>
<evidence type="ECO:0000313" key="3">
    <source>
        <dbReference type="Proteomes" id="UP000054007"/>
    </source>
</evidence>
<sequence length="278" mass="29612">MSTSPHILLLGGHGKIALYLTPRLISRGWTVTSVVRNPDHEADIHAAAPNAAKGALNVLVSDLAEISTQEAAQAVIDTVRPTWVVWSAGAGGKGGDERTHQIDYLAAAAFIRAAAATDGVTTFLMVSANNSRRSKPSWWSDEEWAGTVQMNSEGGILAAYFQAKINADELLTALTHKRENDDARPAIKTVILRPGWLAEREGTGKVHLGKTKGVGDVPREDVAETAARLLEAVQNGWKGGWVDLLAGDNEIGAEVERVVSSGETSIDGENIAEIHSKV</sequence>
<dbReference type="Pfam" id="PF13460">
    <property type="entry name" value="NAD_binding_10"/>
    <property type="match status" value="1"/>
</dbReference>
<dbReference type="SUPFAM" id="SSF51735">
    <property type="entry name" value="NAD(P)-binding Rossmann-fold domains"/>
    <property type="match status" value="1"/>
</dbReference>
<dbReference type="Proteomes" id="UP000054007">
    <property type="component" value="Unassembled WGS sequence"/>
</dbReference>
<gene>
    <name evidence="2" type="ORF">CYLTODRAFT_446016</name>
</gene>
<feature type="domain" description="NAD(P)-binding" evidence="1">
    <location>
        <begin position="11"/>
        <end position="231"/>
    </location>
</feature>
<dbReference type="InterPro" id="IPR036291">
    <property type="entry name" value="NAD(P)-bd_dom_sf"/>
</dbReference>
<dbReference type="STRING" id="1314674.A0A0D7B1S8"/>